<dbReference type="SUPFAM" id="SSF50249">
    <property type="entry name" value="Nucleic acid-binding proteins"/>
    <property type="match status" value="1"/>
</dbReference>
<dbReference type="InterPro" id="IPR012340">
    <property type="entry name" value="NA-bd_OB-fold"/>
</dbReference>
<dbReference type="PANTHER" id="PTHR33991:SF1">
    <property type="entry name" value="DNA REPAIR PROTEIN RECO"/>
    <property type="match status" value="1"/>
</dbReference>
<dbReference type="STRING" id="1798649.A3B13_01855"/>
<name>A0A1G2CGH5_9BACT</name>
<keyword evidence="1" id="KW-0227">DNA damage</keyword>
<evidence type="ECO:0000259" key="4">
    <source>
        <dbReference type="Pfam" id="PF11967"/>
    </source>
</evidence>
<dbReference type="SUPFAM" id="SSF57863">
    <property type="entry name" value="ArfGap/RecO-like zinc finger"/>
    <property type="match status" value="1"/>
</dbReference>
<evidence type="ECO:0000256" key="1">
    <source>
        <dbReference type="ARBA" id="ARBA00022763"/>
    </source>
</evidence>
<dbReference type="Pfam" id="PF11967">
    <property type="entry name" value="RecO_N"/>
    <property type="match status" value="1"/>
</dbReference>
<proteinExistence type="predicted"/>
<comment type="caution">
    <text evidence="5">The sequence shown here is derived from an EMBL/GenBank/DDBJ whole genome shotgun (WGS) entry which is preliminary data.</text>
</comment>
<evidence type="ECO:0000313" key="5">
    <source>
        <dbReference type="EMBL" id="OGZ00499.1"/>
    </source>
</evidence>
<dbReference type="InterPro" id="IPR003717">
    <property type="entry name" value="RecO"/>
</dbReference>
<keyword evidence="2" id="KW-0233">DNA recombination</keyword>
<dbReference type="PANTHER" id="PTHR33991">
    <property type="entry name" value="DNA REPAIR PROTEIN RECO"/>
    <property type="match status" value="1"/>
</dbReference>
<dbReference type="InterPro" id="IPR037278">
    <property type="entry name" value="ARFGAP/RecO"/>
</dbReference>
<dbReference type="Proteomes" id="UP000176287">
    <property type="component" value="Unassembled WGS sequence"/>
</dbReference>
<dbReference type="EMBL" id="MHKZ01000020">
    <property type="protein sequence ID" value="OGZ00499.1"/>
    <property type="molecule type" value="Genomic_DNA"/>
</dbReference>
<organism evidence="5 6">
    <name type="scientific">Candidatus Liptonbacteria bacterium RIFCSPLOWO2_01_FULL_45_15</name>
    <dbReference type="NCBI Taxonomy" id="1798649"/>
    <lineage>
        <taxon>Bacteria</taxon>
        <taxon>Candidatus Liptoniibacteriota</taxon>
    </lineage>
</organism>
<feature type="domain" description="DNA replication/recombination mediator RecO N-terminal" evidence="4">
    <location>
        <begin position="1"/>
        <end position="72"/>
    </location>
</feature>
<dbReference type="InterPro" id="IPR022572">
    <property type="entry name" value="DNA_rep/recomb_RecO_N"/>
</dbReference>
<dbReference type="GO" id="GO:0043590">
    <property type="term" value="C:bacterial nucleoid"/>
    <property type="evidence" value="ECO:0007669"/>
    <property type="project" value="TreeGrafter"/>
</dbReference>
<evidence type="ECO:0000313" key="6">
    <source>
        <dbReference type="Proteomes" id="UP000176287"/>
    </source>
</evidence>
<evidence type="ECO:0000256" key="3">
    <source>
        <dbReference type="ARBA" id="ARBA00023204"/>
    </source>
</evidence>
<dbReference type="Gene3D" id="2.40.50.140">
    <property type="entry name" value="Nucleic acid-binding proteins"/>
    <property type="match status" value="1"/>
</dbReference>
<evidence type="ECO:0000256" key="2">
    <source>
        <dbReference type="ARBA" id="ARBA00023172"/>
    </source>
</evidence>
<accession>A0A1G2CGH5</accession>
<gene>
    <name evidence="5" type="ORF">A3B13_01855</name>
</gene>
<protein>
    <recommendedName>
        <fullName evidence="4">DNA replication/recombination mediator RecO N-terminal domain-containing protein</fullName>
    </recommendedName>
</protein>
<reference evidence="5 6" key="1">
    <citation type="journal article" date="2016" name="Nat. Commun.">
        <title>Thousands of microbial genomes shed light on interconnected biogeochemical processes in an aquifer system.</title>
        <authorList>
            <person name="Anantharaman K."/>
            <person name="Brown C.T."/>
            <person name="Hug L.A."/>
            <person name="Sharon I."/>
            <person name="Castelle C.J."/>
            <person name="Probst A.J."/>
            <person name="Thomas B.C."/>
            <person name="Singh A."/>
            <person name="Wilkins M.J."/>
            <person name="Karaoz U."/>
            <person name="Brodie E.L."/>
            <person name="Williams K.H."/>
            <person name="Hubbard S.S."/>
            <person name="Banfield J.F."/>
        </authorList>
    </citation>
    <scope>NUCLEOTIDE SEQUENCE [LARGE SCALE GENOMIC DNA]</scope>
</reference>
<keyword evidence="3" id="KW-0234">DNA repair</keyword>
<dbReference type="GO" id="GO:0006310">
    <property type="term" value="P:DNA recombination"/>
    <property type="evidence" value="ECO:0007669"/>
    <property type="project" value="UniProtKB-KW"/>
</dbReference>
<dbReference type="AlphaFoldDB" id="A0A1G2CGH5"/>
<sequence length="166" mass="18849">MQEYLSEAVVLDRLPNGDLNGRVVFLTKRFGKLVGRVKSIRKITSKLSGHLQPGNLVQLRMIEKNGLQVVDALKKSRLSLNLAELRFLGELLAEAEPEFTIWEMLVTGRFSWNTALKTLGWDPDFASCAMCASKIEAFHQRTQEFFCKNCASKLRQDEVIYLEVGQ</sequence>
<dbReference type="GO" id="GO:0006302">
    <property type="term" value="P:double-strand break repair"/>
    <property type="evidence" value="ECO:0007669"/>
    <property type="project" value="TreeGrafter"/>
</dbReference>